<dbReference type="PROSITE" id="PS51030">
    <property type="entry name" value="NUCLEAR_REC_DBD_2"/>
    <property type="match status" value="1"/>
</dbReference>
<feature type="compositionally biased region" description="Gly residues" evidence="12">
    <location>
        <begin position="71"/>
        <end position="82"/>
    </location>
</feature>
<organism evidence="15 16">
    <name type="scientific">Canis lupus familiaris</name>
    <name type="common">Dog</name>
    <name type="synonym">Canis familiaris</name>
    <dbReference type="NCBI Taxonomy" id="9615"/>
    <lineage>
        <taxon>Eukaryota</taxon>
        <taxon>Metazoa</taxon>
        <taxon>Chordata</taxon>
        <taxon>Craniata</taxon>
        <taxon>Vertebrata</taxon>
        <taxon>Euteleostomi</taxon>
        <taxon>Mammalia</taxon>
        <taxon>Eutheria</taxon>
        <taxon>Laurasiatheria</taxon>
        <taxon>Carnivora</taxon>
        <taxon>Caniformia</taxon>
        <taxon>Canidae</taxon>
        <taxon>Canis</taxon>
    </lineage>
</organism>
<protein>
    <submittedName>
        <fullName evidence="15">Hepatocyte nuclear factor 4 gamma</fullName>
    </submittedName>
</protein>
<dbReference type="SUPFAM" id="SSF57716">
    <property type="entry name" value="Glucocorticoid receptor-like (DNA-binding domain)"/>
    <property type="match status" value="1"/>
</dbReference>
<dbReference type="InterPro" id="IPR035500">
    <property type="entry name" value="NHR-like_dom_sf"/>
</dbReference>
<keyword evidence="4 11" id="KW-0863">Zinc-finger</keyword>
<comment type="subcellular location">
    <subcellularLocation>
        <location evidence="1 11">Nucleus</location>
    </subcellularLocation>
</comment>
<keyword evidence="3 11" id="KW-0479">Metal-binding</keyword>
<keyword evidence="5 11" id="KW-0862">Zinc</keyword>
<feature type="region of interest" description="Disordered" evidence="12">
    <location>
        <begin position="568"/>
        <end position="592"/>
    </location>
</feature>
<dbReference type="OrthoDB" id="5771769at2759"/>
<dbReference type="CDD" id="cd06960">
    <property type="entry name" value="NR_DBD_HNF4A"/>
    <property type="match status" value="1"/>
</dbReference>
<dbReference type="FunFam" id="3.30.50.10:FF:000012">
    <property type="entry name" value="Hepatocyte nuclear factor 4, alpha"/>
    <property type="match status" value="1"/>
</dbReference>
<evidence type="ECO:0000256" key="6">
    <source>
        <dbReference type="ARBA" id="ARBA00023015"/>
    </source>
</evidence>
<dbReference type="Gene3D" id="1.10.565.10">
    <property type="entry name" value="Retinoid X Receptor"/>
    <property type="match status" value="1"/>
</dbReference>
<evidence type="ECO:0000256" key="2">
    <source>
        <dbReference type="ARBA" id="ARBA00006421"/>
    </source>
</evidence>
<dbReference type="SUPFAM" id="SSF48508">
    <property type="entry name" value="Nuclear receptor ligand-binding domain"/>
    <property type="match status" value="1"/>
</dbReference>
<keyword evidence="7 11" id="KW-0238">DNA-binding</keyword>
<evidence type="ECO:0000259" key="14">
    <source>
        <dbReference type="PROSITE" id="PS51843"/>
    </source>
</evidence>
<dbReference type="GO" id="GO:0000978">
    <property type="term" value="F:RNA polymerase II cis-regulatory region sequence-specific DNA binding"/>
    <property type="evidence" value="ECO:0007669"/>
    <property type="project" value="InterPro"/>
</dbReference>
<dbReference type="GO" id="GO:0008270">
    <property type="term" value="F:zinc ion binding"/>
    <property type="evidence" value="ECO:0007669"/>
    <property type="project" value="UniProtKB-KW"/>
</dbReference>
<evidence type="ECO:0000256" key="12">
    <source>
        <dbReference type="SAM" id="MobiDB-lite"/>
    </source>
</evidence>
<evidence type="ECO:0000313" key="15">
    <source>
        <dbReference type="Ensembl" id="ENSCAFP00000012184.5"/>
    </source>
</evidence>
<dbReference type="Gene3D" id="3.30.50.10">
    <property type="entry name" value="Erythroid Transcription Factor GATA-1, subunit A"/>
    <property type="match status" value="1"/>
</dbReference>
<dbReference type="Pfam" id="PF00105">
    <property type="entry name" value="zf-C4"/>
    <property type="match status" value="1"/>
</dbReference>
<reference evidence="15 16" key="1">
    <citation type="journal article" date="2005" name="Nature">
        <title>Genome sequence, comparative analysis and haplotype structure of the domestic dog.</title>
        <authorList>
            <consortium name="Broad Sequencing Platform"/>
            <person name="Lindblad-Toh K."/>
            <person name="Wade C.M."/>
            <person name="Mikkelsen T.S."/>
            <person name="Karlsson E.K."/>
            <person name="Jaffe D.B."/>
            <person name="Kamal M."/>
            <person name="Clamp M."/>
            <person name="Chang J.L."/>
            <person name="Kulbokas E.J. III"/>
            <person name="Zody M.C."/>
            <person name="Mauceli E."/>
            <person name="Xie X."/>
            <person name="Breen M."/>
            <person name="Wayne R.K."/>
            <person name="Ostrander E.A."/>
            <person name="Ponting C.P."/>
            <person name="Galibert F."/>
            <person name="Smith D.R."/>
            <person name="DeJong P.J."/>
            <person name="Kirkness E."/>
            <person name="Alvarez P."/>
            <person name="Biagi T."/>
            <person name="Brockman W."/>
            <person name="Butler J."/>
            <person name="Chin C.W."/>
            <person name="Cook A."/>
            <person name="Cuff J."/>
            <person name="Daly M.J."/>
            <person name="DeCaprio D."/>
            <person name="Gnerre S."/>
            <person name="Grabherr M."/>
            <person name="Kellis M."/>
            <person name="Kleber M."/>
            <person name="Bardeleben C."/>
            <person name="Goodstadt L."/>
            <person name="Heger A."/>
            <person name="Hitte C."/>
            <person name="Kim L."/>
            <person name="Koepfli K.P."/>
            <person name="Parker H.G."/>
            <person name="Pollinger J.P."/>
            <person name="Searle S.M."/>
            <person name="Sutter N.B."/>
            <person name="Thomas R."/>
            <person name="Webber C."/>
            <person name="Baldwin J."/>
            <person name="Abebe A."/>
            <person name="Abouelleil A."/>
            <person name="Aftuck L."/>
            <person name="Ait-Zahra M."/>
            <person name="Aldredge T."/>
            <person name="Allen N."/>
            <person name="An P."/>
            <person name="Anderson S."/>
            <person name="Antoine C."/>
            <person name="Arachchi H."/>
            <person name="Aslam A."/>
            <person name="Ayotte L."/>
            <person name="Bachantsang P."/>
            <person name="Barry A."/>
            <person name="Bayul T."/>
            <person name="Benamara M."/>
            <person name="Berlin A."/>
            <person name="Bessette D."/>
            <person name="Blitshteyn B."/>
            <person name="Bloom T."/>
            <person name="Blye J."/>
            <person name="Boguslavskiy L."/>
            <person name="Bonnet C."/>
            <person name="Boukhgalter B."/>
            <person name="Brown A."/>
            <person name="Cahill P."/>
            <person name="Calixte N."/>
            <person name="Camarata J."/>
            <person name="Cheshatsang Y."/>
            <person name="Chu J."/>
            <person name="Citroen M."/>
            <person name="Collymore A."/>
            <person name="Cooke P."/>
            <person name="Dawoe T."/>
            <person name="Daza R."/>
            <person name="Decktor K."/>
            <person name="DeGray S."/>
            <person name="Dhargay N."/>
            <person name="Dooley K."/>
            <person name="Dooley K."/>
            <person name="Dorje P."/>
            <person name="Dorjee K."/>
            <person name="Dorris L."/>
            <person name="Duffey N."/>
            <person name="Dupes A."/>
            <person name="Egbiremolen O."/>
            <person name="Elong R."/>
            <person name="Falk J."/>
            <person name="Farina A."/>
            <person name="Faro S."/>
            <person name="Ferguson D."/>
            <person name="Ferreira P."/>
            <person name="Fisher S."/>
            <person name="FitzGerald M."/>
            <person name="Foley K."/>
            <person name="Foley C."/>
            <person name="Franke A."/>
            <person name="Friedrich D."/>
            <person name="Gage D."/>
            <person name="Garber M."/>
            <person name="Gearin G."/>
            <person name="Giannoukos G."/>
            <person name="Goode T."/>
            <person name="Goyette A."/>
            <person name="Graham J."/>
            <person name="Grandbois E."/>
            <person name="Gyaltsen K."/>
            <person name="Hafez N."/>
            <person name="Hagopian D."/>
            <person name="Hagos B."/>
            <person name="Hall J."/>
            <person name="Healy C."/>
            <person name="Hegarty R."/>
            <person name="Honan T."/>
            <person name="Horn A."/>
            <person name="Houde N."/>
            <person name="Hughes L."/>
            <person name="Hunnicutt L."/>
            <person name="Husby M."/>
            <person name="Jester B."/>
            <person name="Jones C."/>
            <person name="Kamat A."/>
            <person name="Kanga B."/>
            <person name="Kells C."/>
            <person name="Khazanovich D."/>
            <person name="Kieu A.C."/>
            <person name="Kisner P."/>
            <person name="Kumar M."/>
            <person name="Lance K."/>
            <person name="Landers T."/>
            <person name="Lara M."/>
            <person name="Lee W."/>
            <person name="Leger J.P."/>
            <person name="Lennon N."/>
            <person name="Leuper L."/>
            <person name="LeVine S."/>
            <person name="Liu J."/>
            <person name="Liu X."/>
            <person name="Lokyitsang Y."/>
            <person name="Lokyitsang T."/>
            <person name="Lui A."/>
            <person name="Macdonald J."/>
            <person name="Major J."/>
            <person name="Marabella R."/>
            <person name="Maru K."/>
            <person name="Matthews C."/>
            <person name="McDonough S."/>
            <person name="Mehta T."/>
            <person name="Meldrim J."/>
            <person name="Melnikov A."/>
            <person name="Meneus L."/>
            <person name="Mihalev A."/>
            <person name="Mihova T."/>
            <person name="Miller K."/>
            <person name="Mittelman R."/>
            <person name="Mlenga V."/>
            <person name="Mulrain L."/>
            <person name="Munson G."/>
            <person name="Navidi A."/>
            <person name="Naylor J."/>
            <person name="Nguyen T."/>
            <person name="Nguyen N."/>
            <person name="Nguyen C."/>
            <person name="Nguyen T."/>
            <person name="Nicol R."/>
            <person name="Norbu N."/>
            <person name="Norbu C."/>
            <person name="Novod N."/>
            <person name="Nyima T."/>
            <person name="Olandt P."/>
            <person name="O'Neill B."/>
            <person name="O'Neill K."/>
            <person name="Osman S."/>
            <person name="Oyono L."/>
            <person name="Patti C."/>
            <person name="Perrin D."/>
            <person name="Phunkhang P."/>
            <person name="Pierre F."/>
            <person name="Priest M."/>
            <person name="Rachupka A."/>
            <person name="Raghuraman S."/>
            <person name="Rameau R."/>
            <person name="Ray V."/>
            <person name="Raymond C."/>
            <person name="Rege F."/>
            <person name="Rise C."/>
            <person name="Rogers J."/>
            <person name="Rogov P."/>
            <person name="Sahalie J."/>
            <person name="Settipalli S."/>
            <person name="Sharpe T."/>
            <person name="Shea T."/>
            <person name="Sheehan M."/>
            <person name="Sherpa N."/>
            <person name="Shi J."/>
            <person name="Shih D."/>
            <person name="Sloan J."/>
            <person name="Smith C."/>
            <person name="Sparrow T."/>
            <person name="Stalker J."/>
            <person name="Stange-Thomann N."/>
            <person name="Stavropoulos S."/>
            <person name="Stone C."/>
            <person name="Stone S."/>
            <person name="Sykes S."/>
            <person name="Tchuinga P."/>
            <person name="Tenzing P."/>
            <person name="Tesfaye S."/>
            <person name="Thoulutsang D."/>
            <person name="Thoulutsang Y."/>
            <person name="Topham K."/>
            <person name="Topping I."/>
            <person name="Tsamla T."/>
            <person name="Vassiliev H."/>
            <person name="Venkataraman V."/>
            <person name="Vo A."/>
            <person name="Wangchuk T."/>
            <person name="Wangdi T."/>
            <person name="Weiand M."/>
            <person name="Wilkinson J."/>
            <person name="Wilson A."/>
            <person name="Yadav S."/>
            <person name="Yang S."/>
            <person name="Yang X."/>
            <person name="Young G."/>
            <person name="Yu Q."/>
            <person name="Zainoun J."/>
            <person name="Zembek L."/>
            <person name="Zimmer A."/>
            <person name="Lander E.S."/>
        </authorList>
    </citation>
    <scope>NUCLEOTIDE SEQUENCE [LARGE SCALE GENOMIC DNA]</scope>
    <source>
        <strain evidence="15">Boxer</strain>
    </source>
</reference>
<dbReference type="InterPro" id="IPR000003">
    <property type="entry name" value="Retinoid-X_rcpt/HNF4"/>
</dbReference>
<dbReference type="FunFam" id="1.10.565.10:FF:000007">
    <property type="entry name" value="Hepatocyte nuclear factor 4 alpha"/>
    <property type="match status" value="1"/>
</dbReference>
<keyword evidence="6 11" id="KW-0805">Transcription regulation</keyword>
<feature type="compositionally biased region" description="Basic residues" evidence="12">
    <location>
        <begin position="39"/>
        <end position="49"/>
    </location>
</feature>
<comment type="similarity">
    <text evidence="2">Belongs to the nuclear hormone receptor family. NR2 subfamily.</text>
</comment>
<keyword evidence="9 11" id="KW-0675">Receptor</keyword>
<dbReference type="Pfam" id="PF00104">
    <property type="entry name" value="Hormone_recep"/>
    <property type="match status" value="1"/>
</dbReference>
<dbReference type="Ensembl" id="ENSCAFT00000013166.5">
    <property type="protein sequence ID" value="ENSCAFP00000012184.5"/>
    <property type="gene ID" value="ENSCAFG00000008285.5"/>
</dbReference>
<dbReference type="AlphaFoldDB" id="A0A8P0SDF4"/>
<feature type="domain" description="Nuclear receptor" evidence="13">
    <location>
        <begin position="211"/>
        <end position="286"/>
    </location>
</feature>
<evidence type="ECO:0000259" key="13">
    <source>
        <dbReference type="PROSITE" id="PS51030"/>
    </source>
</evidence>
<accession>A0A8P0SDF4</accession>
<dbReference type="SMART" id="SM00430">
    <property type="entry name" value="HOLI"/>
    <property type="match status" value="1"/>
</dbReference>
<evidence type="ECO:0000256" key="7">
    <source>
        <dbReference type="ARBA" id="ARBA00023125"/>
    </source>
</evidence>
<dbReference type="PANTHER" id="PTHR24083">
    <property type="entry name" value="NUCLEAR HORMONE RECEPTOR"/>
    <property type="match status" value="1"/>
</dbReference>
<evidence type="ECO:0000256" key="11">
    <source>
        <dbReference type="RuleBase" id="RU004334"/>
    </source>
</evidence>
<dbReference type="PROSITE" id="PS51843">
    <property type="entry name" value="NR_LBD"/>
    <property type="match status" value="1"/>
</dbReference>
<evidence type="ECO:0000256" key="9">
    <source>
        <dbReference type="ARBA" id="ARBA00023170"/>
    </source>
</evidence>
<dbReference type="InterPro" id="IPR001723">
    <property type="entry name" value="Nuclear_hrmn_rcpt"/>
</dbReference>
<evidence type="ECO:0000256" key="8">
    <source>
        <dbReference type="ARBA" id="ARBA00023163"/>
    </source>
</evidence>
<dbReference type="InterPro" id="IPR050274">
    <property type="entry name" value="Nuclear_hormone_rcpt_NR2"/>
</dbReference>
<feature type="region of interest" description="Disordered" evidence="12">
    <location>
        <begin position="1"/>
        <end position="90"/>
    </location>
</feature>
<evidence type="ECO:0000256" key="1">
    <source>
        <dbReference type="ARBA" id="ARBA00004123"/>
    </source>
</evidence>
<feature type="compositionally biased region" description="Pro residues" evidence="12">
    <location>
        <begin position="26"/>
        <end position="38"/>
    </location>
</feature>
<name>A0A8P0SDF4_CANLF</name>
<dbReference type="InterPro" id="IPR049636">
    <property type="entry name" value="HNF4-like_DBD"/>
</dbReference>
<dbReference type="SMART" id="SM00399">
    <property type="entry name" value="ZnF_C4"/>
    <property type="match status" value="1"/>
</dbReference>
<feature type="domain" description="NR LBD" evidence="14">
    <location>
        <begin position="301"/>
        <end position="530"/>
    </location>
</feature>
<dbReference type="GO" id="GO:0045893">
    <property type="term" value="P:positive regulation of DNA-templated transcription"/>
    <property type="evidence" value="ECO:0007669"/>
    <property type="project" value="UniProtKB-ARBA"/>
</dbReference>
<dbReference type="GO" id="GO:0003707">
    <property type="term" value="F:nuclear steroid receptor activity"/>
    <property type="evidence" value="ECO:0007669"/>
    <property type="project" value="InterPro"/>
</dbReference>
<evidence type="ECO:0000256" key="10">
    <source>
        <dbReference type="ARBA" id="ARBA00023242"/>
    </source>
</evidence>
<evidence type="ECO:0000313" key="16">
    <source>
        <dbReference type="Proteomes" id="UP000002254"/>
    </source>
</evidence>
<gene>
    <name evidence="15" type="primary">HNF4G</name>
</gene>
<dbReference type="InterPro" id="IPR013088">
    <property type="entry name" value="Znf_NHR/GATA"/>
</dbReference>
<keyword evidence="10 11" id="KW-0539">Nucleus</keyword>
<evidence type="ECO:0000256" key="5">
    <source>
        <dbReference type="ARBA" id="ARBA00022833"/>
    </source>
</evidence>
<keyword evidence="8 11" id="KW-0804">Transcription</keyword>
<reference evidence="15" key="2">
    <citation type="submission" date="2025-08" db="UniProtKB">
        <authorList>
            <consortium name="Ensembl"/>
        </authorList>
    </citation>
    <scope>IDENTIFICATION</scope>
</reference>
<dbReference type="InterPro" id="IPR001628">
    <property type="entry name" value="Znf_hrmn_rcpt"/>
</dbReference>
<proteinExistence type="inferred from homology"/>
<dbReference type="PRINTS" id="PR00047">
    <property type="entry name" value="STROIDFINGER"/>
</dbReference>
<dbReference type="GO" id="GO:0005634">
    <property type="term" value="C:nucleus"/>
    <property type="evidence" value="ECO:0007669"/>
    <property type="project" value="UniProtKB-SubCell"/>
</dbReference>
<dbReference type="InterPro" id="IPR049635">
    <property type="entry name" value="HNF4_LBD"/>
</dbReference>
<dbReference type="PRINTS" id="PR00398">
    <property type="entry name" value="STRDHORMONER"/>
</dbReference>
<dbReference type="PRINTS" id="PR00545">
    <property type="entry name" value="RETINOIDXR"/>
</dbReference>
<evidence type="ECO:0000256" key="4">
    <source>
        <dbReference type="ARBA" id="ARBA00022771"/>
    </source>
</evidence>
<dbReference type="PROSITE" id="PS00031">
    <property type="entry name" value="NUCLEAR_REC_DBD_1"/>
    <property type="match status" value="1"/>
</dbReference>
<evidence type="ECO:0000256" key="3">
    <source>
        <dbReference type="ARBA" id="ARBA00022723"/>
    </source>
</evidence>
<dbReference type="Proteomes" id="UP000002254">
    <property type="component" value="Chromosome 29"/>
</dbReference>
<dbReference type="FunCoup" id="A0A8P0SDF4">
    <property type="interactions" value="86"/>
</dbReference>
<dbReference type="InterPro" id="IPR000536">
    <property type="entry name" value="Nucl_hrmn_rcpt_lig-bd"/>
</dbReference>
<dbReference type="CDD" id="cd06931">
    <property type="entry name" value="NR_LBD_HNF4_like"/>
    <property type="match status" value="1"/>
</dbReference>
<sequence>MVKSLCGRSRATHTPTPQTTKHNDPLEPPAPITQPQPHPHPHRHRHRHPTPTPQLRALEPTSPSSEKCGPGRRGPGWGGGPRGDAAAAALSATRELRERVRAEKNCKLLWELADLDGAIHHSNLVFPNLPARSEAQQPSHALACGATCMCVSKSMMRVSEPILDMEMANYSEVLDPTYTTLEFETMQILYNSNDSSAPETTSMNATDNGVNCLCAICGDRATGKHYGASSCDGCKGFFRRSIRKSHVYSCRFSRQCVVDKDKRNQCRYCRLRKCFRAGMKKEAVQNERDRISTRRSTFDGSNIPSINTLAQAEIRSRQISVSSPGASTDINVKKIASIGDVCESMKQQLLVLVEWAKYIPAFSELPLDDQVALLRAHAGEHLLLGATKRSMVYKDILLLGNNYVIHRNSSEVEISRVANRVLDELVRPFQEIQIDDNEYACLKAIVFFDPDAKGLSDPVKIKNMRFQVQLSLEDYINDRQYDSRGRFGELLLLLPTLQSITWQMIEQIQFVKLFGMVKIDNLLQEMLLGGASNDTSHLHHPMHPHLSQDPLTGQTILLGPMSSLVHTDQISTPETPLPSPPQGSGQEQYKIAANQASVISHQSLSKQKQL</sequence>